<dbReference type="PROSITE" id="PS50112">
    <property type="entry name" value="PAS"/>
    <property type="match status" value="1"/>
</dbReference>
<dbReference type="PRINTS" id="PR00344">
    <property type="entry name" value="BCTRLSENSOR"/>
</dbReference>
<keyword evidence="8" id="KW-0067">ATP-binding</keyword>
<comment type="subcellular location">
    <subcellularLocation>
        <location evidence="2">Membrane</location>
    </subcellularLocation>
</comment>
<evidence type="ECO:0000256" key="1">
    <source>
        <dbReference type="ARBA" id="ARBA00000085"/>
    </source>
</evidence>
<dbReference type="InterPro" id="IPR036890">
    <property type="entry name" value="HATPase_C_sf"/>
</dbReference>
<name>A0A1G6CYI6_9BACT</name>
<evidence type="ECO:0000256" key="2">
    <source>
        <dbReference type="ARBA" id="ARBA00004370"/>
    </source>
</evidence>
<evidence type="ECO:0000256" key="6">
    <source>
        <dbReference type="ARBA" id="ARBA00022741"/>
    </source>
</evidence>
<dbReference type="STRING" id="617002.SAMN05660653_01824"/>
<dbReference type="OrthoDB" id="9805967at2"/>
<evidence type="ECO:0000313" key="16">
    <source>
        <dbReference type="Proteomes" id="UP000198771"/>
    </source>
</evidence>
<evidence type="ECO:0000259" key="13">
    <source>
        <dbReference type="PROSITE" id="PS50113"/>
    </source>
</evidence>
<protein>
    <recommendedName>
        <fullName evidence="3">histidine kinase</fullName>
        <ecNumber evidence="3">2.7.13.3</ecNumber>
    </recommendedName>
</protein>
<sequence>MTNTSLLNEILQSLLRSLTFRLSLLMALGLFALMAVFLLLVGGNPGHPAGPAITFGDLLMLLTSALFILIAFALIVSQRLTRPLNNVMEHLKTTSHGTHWVDLDYTHAGEFGELAATVNKIADSVRLRNQETDELLSMYQSLFEGVPCLITVQDRDLRLIRYNRLFGEQFGAKPVEHCYKIYKGRDQKCLNCPVEKTFSDGKSHTTEENGFYKDGSPAHWIVSTAPIRDRSGKVTAVMEMCLDITQRKELEQKLKKSEKKYSTIFDNIPVAVFELDAETLDVRNCNRNMSQLYGYCKGEVIGKSFTMLFAPDSANVHLEAMRSRRNIPQAKHLDKDGQEFFVTIDIARIFLEKKEILLSVVTDVTDRIRAEQQVIQSSKMATLGEMAAGVAHELNQPLAVLKMVANFFLRKLRKAELPDPEELRQMTSKIINNVERAGKIIEHMREFGRKPNLQSTHVQVNQVLRRACDFFGEQLKIRDIQVRWDLDDDQPNVLADPNRLEQVFINLLVNARDAIEDKCASKECSQADRVITLRTRSNARHVVTEVVDTGPGITKEIVGRIFEPFFSTKEVGRGTGLGLSICYDIVTDYDGTIHVFSKPDQGARFVVTLPIAGSPRNGS</sequence>
<dbReference type="CDD" id="cd00082">
    <property type="entry name" value="HisKA"/>
    <property type="match status" value="1"/>
</dbReference>
<dbReference type="EMBL" id="FMXO01000009">
    <property type="protein sequence ID" value="SDB37881.1"/>
    <property type="molecule type" value="Genomic_DNA"/>
</dbReference>
<dbReference type="CDD" id="cd00130">
    <property type="entry name" value="PAS"/>
    <property type="match status" value="1"/>
</dbReference>
<dbReference type="PROSITE" id="PS50113">
    <property type="entry name" value="PAC"/>
    <property type="match status" value="1"/>
</dbReference>
<dbReference type="InterPro" id="IPR003660">
    <property type="entry name" value="HAMP_dom"/>
</dbReference>
<dbReference type="SMART" id="SM00388">
    <property type="entry name" value="HisKA"/>
    <property type="match status" value="1"/>
</dbReference>
<organism evidence="15 16">
    <name type="scientific">Desulfonatronum thiosulfatophilum</name>
    <dbReference type="NCBI Taxonomy" id="617002"/>
    <lineage>
        <taxon>Bacteria</taxon>
        <taxon>Pseudomonadati</taxon>
        <taxon>Thermodesulfobacteriota</taxon>
        <taxon>Desulfovibrionia</taxon>
        <taxon>Desulfovibrionales</taxon>
        <taxon>Desulfonatronaceae</taxon>
        <taxon>Desulfonatronum</taxon>
    </lineage>
</organism>
<evidence type="ECO:0000256" key="5">
    <source>
        <dbReference type="ARBA" id="ARBA00022679"/>
    </source>
</evidence>
<dbReference type="Gene3D" id="1.10.287.130">
    <property type="match status" value="1"/>
</dbReference>
<feature type="domain" description="HAMP" evidence="14">
    <location>
        <begin position="78"/>
        <end position="130"/>
    </location>
</feature>
<dbReference type="Proteomes" id="UP000198771">
    <property type="component" value="Unassembled WGS sequence"/>
</dbReference>
<evidence type="ECO:0000256" key="9">
    <source>
        <dbReference type="ARBA" id="ARBA00023012"/>
    </source>
</evidence>
<feature type="domain" description="PAS" evidence="12">
    <location>
        <begin position="257"/>
        <end position="313"/>
    </location>
</feature>
<proteinExistence type="predicted"/>
<dbReference type="Pfam" id="PF00512">
    <property type="entry name" value="HisKA"/>
    <property type="match status" value="1"/>
</dbReference>
<dbReference type="PROSITE" id="PS50109">
    <property type="entry name" value="HIS_KIN"/>
    <property type="match status" value="1"/>
</dbReference>
<evidence type="ECO:0000256" key="7">
    <source>
        <dbReference type="ARBA" id="ARBA00022777"/>
    </source>
</evidence>
<dbReference type="SUPFAM" id="SSF55785">
    <property type="entry name" value="PYP-like sensor domain (PAS domain)"/>
    <property type="match status" value="2"/>
</dbReference>
<dbReference type="Pfam" id="PF13426">
    <property type="entry name" value="PAS_9"/>
    <property type="match status" value="1"/>
</dbReference>
<dbReference type="InterPro" id="IPR013656">
    <property type="entry name" value="PAS_4"/>
</dbReference>
<evidence type="ECO:0000259" key="12">
    <source>
        <dbReference type="PROSITE" id="PS50112"/>
    </source>
</evidence>
<dbReference type="Gene3D" id="6.10.340.10">
    <property type="match status" value="1"/>
</dbReference>
<keyword evidence="10" id="KW-0472">Membrane</keyword>
<feature type="domain" description="PAC" evidence="13">
    <location>
        <begin position="204"/>
        <end position="256"/>
    </location>
</feature>
<keyword evidence="6" id="KW-0547">Nucleotide-binding</keyword>
<feature type="transmembrane region" description="Helical" evidence="10">
    <location>
        <begin position="20"/>
        <end position="41"/>
    </location>
</feature>
<keyword evidence="7 15" id="KW-0418">Kinase</keyword>
<keyword evidence="5" id="KW-0808">Transferase</keyword>
<dbReference type="RefSeq" id="WP_161946267.1">
    <property type="nucleotide sequence ID" value="NZ_FMXO01000009.1"/>
</dbReference>
<dbReference type="InterPro" id="IPR000700">
    <property type="entry name" value="PAS-assoc_C"/>
</dbReference>
<keyword evidence="10" id="KW-0812">Transmembrane</keyword>
<dbReference type="SMART" id="SM00091">
    <property type="entry name" value="PAS"/>
    <property type="match status" value="2"/>
</dbReference>
<dbReference type="PANTHER" id="PTHR43065:SF46">
    <property type="entry name" value="C4-DICARBOXYLATE TRANSPORT SENSOR PROTEIN DCTB"/>
    <property type="match status" value="1"/>
</dbReference>
<dbReference type="NCBIfam" id="TIGR00229">
    <property type="entry name" value="sensory_box"/>
    <property type="match status" value="2"/>
</dbReference>
<dbReference type="InterPro" id="IPR003661">
    <property type="entry name" value="HisK_dim/P_dom"/>
</dbReference>
<evidence type="ECO:0000256" key="10">
    <source>
        <dbReference type="SAM" id="Phobius"/>
    </source>
</evidence>
<dbReference type="GO" id="GO:0000155">
    <property type="term" value="F:phosphorelay sensor kinase activity"/>
    <property type="evidence" value="ECO:0007669"/>
    <property type="project" value="InterPro"/>
</dbReference>
<dbReference type="InterPro" id="IPR003594">
    <property type="entry name" value="HATPase_dom"/>
</dbReference>
<gene>
    <name evidence="15" type="ORF">SAMN05660653_01824</name>
</gene>
<evidence type="ECO:0000259" key="14">
    <source>
        <dbReference type="PROSITE" id="PS50885"/>
    </source>
</evidence>
<dbReference type="Pfam" id="PF00672">
    <property type="entry name" value="HAMP"/>
    <property type="match status" value="1"/>
</dbReference>
<evidence type="ECO:0000259" key="11">
    <source>
        <dbReference type="PROSITE" id="PS50109"/>
    </source>
</evidence>
<dbReference type="InterPro" id="IPR004358">
    <property type="entry name" value="Sig_transdc_His_kin-like_C"/>
</dbReference>
<dbReference type="GO" id="GO:0005524">
    <property type="term" value="F:ATP binding"/>
    <property type="evidence" value="ECO:0007669"/>
    <property type="project" value="UniProtKB-KW"/>
</dbReference>
<evidence type="ECO:0000256" key="4">
    <source>
        <dbReference type="ARBA" id="ARBA00022553"/>
    </source>
</evidence>
<evidence type="ECO:0000256" key="8">
    <source>
        <dbReference type="ARBA" id="ARBA00022840"/>
    </source>
</evidence>
<evidence type="ECO:0000313" key="15">
    <source>
        <dbReference type="EMBL" id="SDB37881.1"/>
    </source>
</evidence>
<dbReference type="InterPro" id="IPR036097">
    <property type="entry name" value="HisK_dim/P_sf"/>
</dbReference>
<dbReference type="SUPFAM" id="SSF55874">
    <property type="entry name" value="ATPase domain of HSP90 chaperone/DNA topoisomerase II/histidine kinase"/>
    <property type="match status" value="1"/>
</dbReference>
<dbReference type="Pfam" id="PF08448">
    <property type="entry name" value="PAS_4"/>
    <property type="match status" value="1"/>
</dbReference>
<dbReference type="Pfam" id="PF02518">
    <property type="entry name" value="HATPase_c"/>
    <property type="match status" value="1"/>
</dbReference>
<keyword evidence="4" id="KW-0597">Phosphoprotein</keyword>
<dbReference type="Gene3D" id="3.30.565.10">
    <property type="entry name" value="Histidine kinase-like ATPase, C-terminal domain"/>
    <property type="match status" value="1"/>
</dbReference>
<dbReference type="EC" id="2.7.13.3" evidence="3"/>
<accession>A0A1G6CYI6</accession>
<reference evidence="15 16" key="1">
    <citation type="submission" date="2016-10" db="EMBL/GenBank/DDBJ databases">
        <authorList>
            <person name="de Groot N.N."/>
        </authorList>
    </citation>
    <scope>NUCLEOTIDE SEQUENCE [LARGE SCALE GENOMIC DNA]</scope>
    <source>
        <strain evidence="15 16">ASO4-2</strain>
    </source>
</reference>
<dbReference type="SUPFAM" id="SSF47384">
    <property type="entry name" value="Homodimeric domain of signal transducing histidine kinase"/>
    <property type="match status" value="1"/>
</dbReference>
<feature type="transmembrane region" description="Helical" evidence="10">
    <location>
        <begin position="53"/>
        <end position="76"/>
    </location>
</feature>
<dbReference type="AlphaFoldDB" id="A0A1G6CYI6"/>
<evidence type="ECO:0000256" key="3">
    <source>
        <dbReference type="ARBA" id="ARBA00012438"/>
    </source>
</evidence>
<dbReference type="InterPro" id="IPR035965">
    <property type="entry name" value="PAS-like_dom_sf"/>
</dbReference>
<dbReference type="GO" id="GO:0016020">
    <property type="term" value="C:membrane"/>
    <property type="evidence" value="ECO:0007669"/>
    <property type="project" value="UniProtKB-SubCell"/>
</dbReference>
<feature type="domain" description="Histidine kinase" evidence="11">
    <location>
        <begin position="389"/>
        <end position="613"/>
    </location>
</feature>
<comment type="catalytic activity">
    <reaction evidence="1">
        <text>ATP + protein L-histidine = ADP + protein N-phospho-L-histidine.</text>
        <dbReference type="EC" id="2.7.13.3"/>
    </reaction>
</comment>
<keyword evidence="9" id="KW-0902">Two-component regulatory system</keyword>
<keyword evidence="10" id="KW-1133">Transmembrane helix</keyword>
<dbReference type="InterPro" id="IPR000014">
    <property type="entry name" value="PAS"/>
</dbReference>
<keyword evidence="16" id="KW-1185">Reference proteome</keyword>
<dbReference type="InterPro" id="IPR005467">
    <property type="entry name" value="His_kinase_dom"/>
</dbReference>
<dbReference type="Gene3D" id="3.30.450.20">
    <property type="entry name" value="PAS domain"/>
    <property type="match status" value="2"/>
</dbReference>
<dbReference type="SMART" id="SM00387">
    <property type="entry name" value="HATPase_c"/>
    <property type="match status" value="1"/>
</dbReference>
<dbReference type="PROSITE" id="PS50885">
    <property type="entry name" value="HAMP"/>
    <property type="match status" value="1"/>
</dbReference>
<dbReference type="PANTHER" id="PTHR43065">
    <property type="entry name" value="SENSOR HISTIDINE KINASE"/>
    <property type="match status" value="1"/>
</dbReference>